<sequence length="525" mass="56157">MSGSTVPPSPAPTRLHELVETAAARHPDAVALETPGEAPLRYRELTSAADRLAHCLTANHAPVPSRIGLIGAKCVRSYVAYLAVLKLGATIVPISNSAPADRIRTIVDAADLTLVLTDDPTGAAAALATESHSRVVRIPDLEPSSADAQFEASAPQSTAYILFTSGSTGRPKGVPISHVNALSFVTYNLARYGVGPGDRMTQNFDFAFDVSVFDLFVAWGSGATLVAPSPQDLMHPVRWVNSCSLTHWASVPSAITTALGLSELSPGCMPALRLSLFVGEQLTVEQAETWHAATPNGAMENVYGPTELTVYVSAYRLPDRTDDWPAVSNRTIPIGPIYPHMEAIVVTDGRDTDEGELCVRGPQRFHSYIAPEDNTGRFFATDEAGLIPVAGRAPVPSDWYRTGDLVRRSPDGTLTHLGRLDSQVKIRGHRVELGEIEGVLRSHRGIADAVVIAVPGQVGSLDPVAFYTGQETTSRALRSHLSAVLPAYMIPRRFVHLDTFPLNGNGKTDRQALARRSEPTGGSSS</sequence>
<dbReference type="PANTHER" id="PTHR45527">
    <property type="entry name" value="NONRIBOSOMAL PEPTIDE SYNTHETASE"/>
    <property type="match status" value="1"/>
</dbReference>
<dbReference type="Pfam" id="PF13193">
    <property type="entry name" value="AMP-binding_C"/>
    <property type="match status" value="1"/>
</dbReference>
<keyword evidence="5" id="KW-1185">Reference proteome</keyword>
<name>A0ABU2S9Q5_9ACTN</name>
<dbReference type="PROSITE" id="PS00455">
    <property type="entry name" value="AMP_BINDING"/>
    <property type="match status" value="1"/>
</dbReference>
<evidence type="ECO:0000259" key="2">
    <source>
        <dbReference type="Pfam" id="PF00501"/>
    </source>
</evidence>
<reference evidence="5" key="1">
    <citation type="submission" date="2023-07" db="EMBL/GenBank/DDBJ databases">
        <title>30 novel species of actinomycetes from the DSMZ collection.</title>
        <authorList>
            <person name="Nouioui I."/>
        </authorList>
    </citation>
    <scope>NUCLEOTIDE SEQUENCE [LARGE SCALE GENOMIC DNA]</scope>
    <source>
        <strain evidence="5">DSM 41886</strain>
    </source>
</reference>
<evidence type="ECO:0000256" key="1">
    <source>
        <dbReference type="SAM" id="MobiDB-lite"/>
    </source>
</evidence>
<dbReference type="SUPFAM" id="SSF56801">
    <property type="entry name" value="Acetyl-CoA synthetase-like"/>
    <property type="match status" value="1"/>
</dbReference>
<dbReference type="Proteomes" id="UP001183615">
    <property type="component" value="Unassembled WGS sequence"/>
</dbReference>
<organism evidence="4 5">
    <name type="scientific">Streptomyces johnsoniae</name>
    <dbReference type="NCBI Taxonomy" id="3075532"/>
    <lineage>
        <taxon>Bacteria</taxon>
        <taxon>Bacillati</taxon>
        <taxon>Actinomycetota</taxon>
        <taxon>Actinomycetes</taxon>
        <taxon>Kitasatosporales</taxon>
        <taxon>Streptomycetaceae</taxon>
        <taxon>Streptomyces</taxon>
    </lineage>
</organism>
<dbReference type="Gene3D" id="3.30.300.30">
    <property type="match status" value="1"/>
</dbReference>
<dbReference type="NCBIfam" id="TIGR01733">
    <property type="entry name" value="AA-adenyl-dom"/>
    <property type="match status" value="1"/>
</dbReference>
<accession>A0ABU2S9Q5</accession>
<dbReference type="Pfam" id="PF00501">
    <property type="entry name" value="AMP-binding"/>
    <property type="match status" value="1"/>
</dbReference>
<feature type="domain" description="AMP-binding enzyme C-terminal" evidence="3">
    <location>
        <begin position="435"/>
        <end position="507"/>
    </location>
</feature>
<dbReference type="InterPro" id="IPR025110">
    <property type="entry name" value="AMP-bd_C"/>
</dbReference>
<comment type="caution">
    <text evidence="4">The sequence shown here is derived from an EMBL/GenBank/DDBJ whole genome shotgun (WGS) entry which is preliminary data.</text>
</comment>
<proteinExistence type="predicted"/>
<evidence type="ECO:0000313" key="5">
    <source>
        <dbReference type="Proteomes" id="UP001183615"/>
    </source>
</evidence>
<feature type="compositionally biased region" description="Basic and acidic residues" evidence="1">
    <location>
        <begin position="507"/>
        <end position="518"/>
    </location>
</feature>
<dbReference type="InterPro" id="IPR045851">
    <property type="entry name" value="AMP-bd_C_sf"/>
</dbReference>
<dbReference type="InterPro" id="IPR042099">
    <property type="entry name" value="ANL_N_sf"/>
</dbReference>
<dbReference type="Gene3D" id="3.40.50.12780">
    <property type="entry name" value="N-terminal domain of ligase-like"/>
    <property type="match status" value="1"/>
</dbReference>
<dbReference type="InterPro" id="IPR000873">
    <property type="entry name" value="AMP-dep_synth/lig_dom"/>
</dbReference>
<evidence type="ECO:0000259" key="3">
    <source>
        <dbReference type="Pfam" id="PF13193"/>
    </source>
</evidence>
<dbReference type="EMBL" id="JAVREV010000013">
    <property type="protein sequence ID" value="MDT0445411.1"/>
    <property type="molecule type" value="Genomic_DNA"/>
</dbReference>
<dbReference type="InterPro" id="IPR010071">
    <property type="entry name" value="AA_adenyl_dom"/>
</dbReference>
<dbReference type="PANTHER" id="PTHR45527:SF1">
    <property type="entry name" value="FATTY ACID SYNTHASE"/>
    <property type="match status" value="1"/>
</dbReference>
<feature type="region of interest" description="Disordered" evidence="1">
    <location>
        <begin position="505"/>
        <end position="525"/>
    </location>
</feature>
<gene>
    <name evidence="4" type="ORF">RM779_22835</name>
</gene>
<evidence type="ECO:0000313" key="4">
    <source>
        <dbReference type="EMBL" id="MDT0445411.1"/>
    </source>
</evidence>
<dbReference type="InterPro" id="IPR020845">
    <property type="entry name" value="AMP-binding_CS"/>
</dbReference>
<dbReference type="RefSeq" id="WP_311619615.1">
    <property type="nucleotide sequence ID" value="NZ_JAVREV010000013.1"/>
</dbReference>
<feature type="domain" description="AMP-dependent synthetase/ligase" evidence="2">
    <location>
        <begin position="20"/>
        <end position="368"/>
    </location>
</feature>
<protein>
    <submittedName>
        <fullName evidence="4">Amino acid adenylation domain-containing protein</fullName>
    </submittedName>
</protein>